<gene>
    <name evidence="2" type="ORF">GBZ86_00795</name>
</gene>
<dbReference type="Gene3D" id="3.40.50.2000">
    <property type="entry name" value="Glycogen Phosphorylase B"/>
    <property type="match status" value="2"/>
</dbReference>
<dbReference type="PANTHER" id="PTHR12526:SF630">
    <property type="entry name" value="GLYCOSYLTRANSFERASE"/>
    <property type="match status" value="1"/>
</dbReference>
<sequence>MKKVLFLIDSLDGGGAEKVLVDIVKNLNSKKYDITVSTIYDRGVYINEIKKYAKYKPLLETLEFGQGFLKNFINKIKKNLRMIFLNKANEKWLYKFLIKDKYDIEIAFLEVLSTKIISGSTNKLSKKYAWVHIDMSKQNWACRFYKNLDDQKRCYSNFNKIVCVSKETKEGFIKEFNISKNVIVQYNPVDNKDIISKSKENLKYFDNDDFKVISIGRLVEQKGYDRLLEVHKKLIEEGLKHKLYILGDGKEKEKLKSFIKKHKLLDTVKLLGFERNPYKYIRNCDLFVCSSRAEGYSLVVAESIILEVPIISTKCSGINELLNNGEFGMLVDNDTESLYSGLKEILTKREKYNYYKEKVKERSNYFNLNNVIKDIELLLDKE</sequence>
<dbReference type="RefSeq" id="WP_152886814.1">
    <property type="nucleotide sequence ID" value="NZ_WHJC01000003.1"/>
</dbReference>
<accession>A0A6I1MHT0</accession>
<dbReference type="SUPFAM" id="SSF53756">
    <property type="entry name" value="UDP-Glycosyltransferase/glycogen phosphorylase"/>
    <property type="match status" value="1"/>
</dbReference>
<dbReference type="GO" id="GO:0016757">
    <property type="term" value="F:glycosyltransferase activity"/>
    <property type="evidence" value="ECO:0007669"/>
    <property type="project" value="InterPro"/>
</dbReference>
<dbReference type="Pfam" id="PF00534">
    <property type="entry name" value="Glycos_transf_1"/>
    <property type="match status" value="1"/>
</dbReference>
<name>A0A6I1MHT0_9CLOT</name>
<reference evidence="2 3" key="1">
    <citation type="submission" date="2019-10" db="EMBL/GenBank/DDBJ databases">
        <title>The Genome Sequence of Clostridium tarantellae Isolated from Fish Brain.</title>
        <authorList>
            <person name="Bano L."/>
            <person name="Kiel M."/>
            <person name="Sales G."/>
            <person name="Doxey A.C."/>
            <person name="Mansfield M.J."/>
            <person name="Schiavone M."/>
            <person name="Rossetto O."/>
            <person name="Pirazzini M."/>
            <person name="Dobrindt U."/>
            <person name="Montecucco C."/>
        </authorList>
    </citation>
    <scope>NUCLEOTIDE SEQUENCE [LARGE SCALE GENOMIC DNA]</scope>
    <source>
        <strain evidence="2 3">DSM 3997</strain>
    </source>
</reference>
<dbReference type="Proteomes" id="UP000430345">
    <property type="component" value="Unassembled WGS sequence"/>
</dbReference>
<dbReference type="PANTHER" id="PTHR12526">
    <property type="entry name" value="GLYCOSYLTRANSFERASE"/>
    <property type="match status" value="1"/>
</dbReference>
<proteinExistence type="predicted"/>
<dbReference type="AlphaFoldDB" id="A0A6I1MHT0"/>
<dbReference type="CDD" id="cd03811">
    <property type="entry name" value="GT4_GT28_WabH-like"/>
    <property type="match status" value="1"/>
</dbReference>
<evidence type="ECO:0000259" key="1">
    <source>
        <dbReference type="Pfam" id="PF00534"/>
    </source>
</evidence>
<feature type="domain" description="Glycosyl transferase family 1" evidence="1">
    <location>
        <begin position="205"/>
        <end position="361"/>
    </location>
</feature>
<dbReference type="InterPro" id="IPR001296">
    <property type="entry name" value="Glyco_trans_1"/>
</dbReference>
<protein>
    <submittedName>
        <fullName evidence="2">Glycosyltransferase</fullName>
    </submittedName>
</protein>
<organism evidence="2 3">
    <name type="scientific">Clostridium tarantellae</name>
    <dbReference type="NCBI Taxonomy" id="39493"/>
    <lineage>
        <taxon>Bacteria</taxon>
        <taxon>Bacillati</taxon>
        <taxon>Bacillota</taxon>
        <taxon>Clostridia</taxon>
        <taxon>Eubacteriales</taxon>
        <taxon>Clostridiaceae</taxon>
        <taxon>Clostridium</taxon>
    </lineage>
</organism>
<evidence type="ECO:0000313" key="2">
    <source>
        <dbReference type="EMBL" id="MPQ42303.1"/>
    </source>
</evidence>
<comment type="caution">
    <text evidence="2">The sequence shown here is derived from an EMBL/GenBank/DDBJ whole genome shotgun (WGS) entry which is preliminary data.</text>
</comment>
<keyword evidence="2" id="KW-0808">Transferase</keyword>
<evidence type="ECO:0000313" key="3">
    <source>
        <dbReference type="Proteomes" id="UP000430345"/>
    </source>
</evidence>
<keyword evidence="3" id="KW-1185">Reference proteome</keyword>
<dbReference type="EMBL" id="WHJC01000003">
    <property type="protein sequence ID" value="MPQ42303.1"/>
    <property type="molecule type" value="Genomic_DNA"/>
</dbReference>
<dbReference type="OrthoDB" id="9762705at2"/>